<dbReference type="Pfam" id="PF00589">
    <property type="entry name" value="Phage_integrase"/>
    <property type="match status" value="1"/>
</dbReference>
<accession>A0ABV7RJV8</accession>
<dbReference type="InterPro" id="IPR038488">
    <property type="entry name" value="Integrase_DNA-bd_sf"/>
</dbReference>
<organism evidence="6 7">
    <name type="scientific">Vogesella facilis</name>
    <dbReference type="NCBI Taxonomy" id="1655232"/>
    <lineage>
        <taxon>Bacteria</taxon>
        <taxon>Pseudomonadati</taxon>
        <taxon>Pseudomonadota</taxon>
        <taxon>Betaproteobacteria</taxon>
        <taxon>Neisseriales</taxon>
        <taxon>Chromobacteriaceae</taxon>
        <taxon>Vogesella</taxon>
    </lineage>
</organism>
<dbReference type="PROSITE" id="PS51898">
    <property type="entry name" value="TYR_RECOMBINASE"/>
    <property type="match status" value="1"/>
</dbReference>
<dbReference type="SUPFAM" id="SSF56349">
    <property type="entry name" value="DNA breaking-rejoining enzymes"/>
    <property type="match status" value="1"/>
</dbReference>
<comment type="caution">
    <text evidence="6">The sequence shown here is derived from an EMBL/GenBank/DDBJ whole genome shotgun (WGS) entry which is preliminary data.</text>
</comment>
<evidence type="ECO:0000259" key="5">
    <source>
        <dbReference type="PROSITE" id="PS51898"/>
    </source>
</evidence>
<sequence length="438" mass="49367">MKRRPLTISRIDKLSCPEGKAQTFLWDSDVPGLAVRCTPTRKTFVFQAELHGNTLRVTIGEYPAWRLDASADSAEPNARRRARELRGMVDQGIDPREKEKQAKAESERQQQEGRRKAALVSDAWADYMEYLRTTNSPKTRKPRSARYILDHERLSAAGGDIKKRGKGETIAGPLFPLLAKRLVDLTSVVVAEWLQRESASRPTVAAHAYRLLRAFLVWLNQSDYRGLVDTGVCTSHEVRGQLARPNAKDDCLQREQLASWFAEVRKLGEPVVGAYLQALLLTGARREELAGLRWEDVDFKWSSLRISDKIEGERTIPLPPYVSALLAALPRRNEWVFSSVRSESGRIQEPRMAHNRALAAAGLPHLSLHGLRRSFGTLAEWVECPVGIVAQVMGHKPSATAEKHYRSRPLDLLRLWHVRIEGWMLGQAGIEQPSVVSR</sequence>
<dbReference type="Proteomes" id="UP001595741">
    <property type="component" value="Unassembled WGS sequence"/>
</dbReference>
<proteinExistence type="inferred from homology"/>
<dbReference type="Gene3D" id="3.30.160.390">
    <property type="entry name" value="Integrase, DNA-binding domain"/>
    <property type="match status" value="1"/>
</dbReference>
<feature type="domain" description="Tyr recombinase" evidence="5">
    <location>
        <begin position="247"/>
        <end position="418"/>
    </location>
</feature>
<keyword evidence="7" id="KW-1185">Reference proteome</keyword>
<dbReference type="InterPro" id="IPR025166">
    <property type="entry name" value="Integrase_DNA_bind_dom"/>
</dbReference>
<evidence type="ECO:0000256" key="4">
    <source>
        <dbReference type="SAM" id="MobiDB-lite"/>
    </source>
</evidence>
<evidence type="ECO:0000313" key="6">
    <source>
        <dbReference type="EMBL" id="MFC3533707.1"/>
    </source>
</evidence>
<dbReference type="RefSeq" id="WP_386093738.1">
    <property type="nucleotide sequence ID" value="NZ_JBHRXN010000036.1"/>
</dbReference>
<name>A0ABV7RJV8_9NEIS</name>
<dbReference type="PANTHER" id="PTHR30629:SF6">
    <property type="entry name" value="PROPHAGE INTEGRASE INTA-RELATED"/>
    <property type="match status" value="1"/>
</dbReference>
<dbReference type="Gene3D" id="1.10.443.10">
    <property type="entry name" value="Intergrase catalytic core"/>
    <property type="match status" value="1"/>
</dbReference>
<keyword evidence="2" id="KW-0229">DNA integration</keyword>
<keyword evidence="3" id="KW-0233">DNA recombination</keyword>
<gene>
    <name evidence="6" type="ORF">ACFOLG_16175</name>
</gene>
<evidence type="ECO:0000256" key="3">
    <source>
        <dbReference type="ARBA" id="ARBA00023172"/>
    </source>
</evidence>
<evidence type="ECO:0000313" key="7">
    <source>
        <dbReference type="Proteomes" id="UP001595741"/>
    </source>
</evidence>
<feature type="region of interest" description="Disordered" evidence="4">
    <location>
        <begin position="71"/>
        <end position="116"/>
    </location>
</feature>
<evidence type="ECO:0000256" key="1">
    <source>
        <dbReference type="ARBA" id="ARBA00008857"/>
    </source>
</evidence>
<protein>
    <submittedName>
        <fullName evidence="6">Tyrosine-type recombinase/integrase</fullName>
    </submittedName>
</protein>
<dbReference type="InterPro" id="IPR050808">
    <property type="entry name" value="Phage_Integrase"/>
</dbReference>
<evidence type="ECO:0000256" key="2">
    <source>
        <dbReference type="ARBA" id="ARBA00022908"/>
    </source>
</evidence>
<dbReference type="EMBL" id="JBHRXN010000036">
    <property type="protein sequence ID" value="MFC3533707.1"/>
    <property type="molecule type" value="Genomic_DNA"/>
</dbReference>
<dbReference type="PANTHER" id="PTHR30629">
    <property type="entry name" value="PROPHAGE INTEGRASE"/>
    <property type="match status" value="1"/>
</dbReference>
<comment type="similarity">
    <text evidence="1">Belongs to the 'phage' integrase family.</text>
</comment>
<dbReference type="InterPro" id="IPR002104">
    <property type="entry name" value="Integrase_catalytic"/>
</dbReference>
<feature type="compositionally biased region" description="Basic and acidic residues" evidence="4">
    <location>
        <begin position="93"/>
        <end position="115"/>
    </location>
</feature>
<dbReference type="Pfam" id="PF13356">
    <property type="entry name" value="Arm-DNA-bind_3"/>
    <property type="match status" value="1"/>
</dbReference>
<dbReference type="InterPro" id="IPR013762">
    <property type="entry name" value="Integrase-like_cat_sf"/>
</dbReference>
<reference evidence="7" key="1">
    <citation type="journal article" date="2019" name="Int. J. Syst. Evol. Microbiol.">
        <title>The Global Catalogue of Microorganisms (GCM) 10K type strain sequencing project: providing services to taxonomists for standard genome sequencing and annotation.</title>
        <authorList>
            <consortium name="The Broad Institute Genomics Platform"/>
            <consortium name="The Broad Institute Genome Sequencing Center for Infectious Disease"/>
            <person name="Wu L."/>
            <person name="Ma J."/>
        </authorList>
    </citation>
    <scope>NUCLEOTIDE SEQUENCE [LARGE SCALE GENOMIC DNA]</scope>
    <source>
        <strain evidence="7">KCTC 42742</strain>
    </source>
</reference>
<dbReference type="InterPro" id="IPR011010">
    <property type="entry name" value="DNA_brk_join_enz"/>
</dbReference>